<sequence>MGPTGNEPKKSRAILAAVQLPGISDVEHQASLSELERLCNTLGFVVIGRVTQKRKSIATGTILGEGKLKELAAWTGGTGVVQGFRKAGSERDEDDEDELSPSDRNE</sequence>
<dbReference type="InterPro" id="IPR025121">
    <property type="entry name" value="GTPase_HflX_N"/>
</dbReference>
<name>E9I7R8_DAPPU</name>
<evidence type="ECO:0000259" key="2">
    <source>
        <dbReference type="Pfam" id="PF13167"/>
    </source>
</evidence>
<feature type="non-terminal residue" evidence="3">
    <location>
        <position position="106"/>
    </location>
</feature>
<protein>
    <recommendedName>
        <fullName evidence="2">GTPase HflX N-terminal domain-containing protein</fullName>
    </recommendedName>
</protein>
<dbReference type="HOGENOM" id="CLU_2229787_0_0_1"/>
<feature type="compositionally biased region" description="Acidic residues" evidence="1">
    <location>
        <begin position="91"/>
        <end position="100"/>
    </location>
</feature>
<accession>E9I7R8</accession>
<proteinExistence type="predicted"/>
<dbReference type="Proteomes" id="UP000000305">
    <property type="component" value="Unassembled WGS sequence"/>
</dbReference>
<dbReference type="InParanoid" id="E9I7R8"/>
<keyword evidence="4" id="KW-1185">Reference proteome</keyword>
<dbReference type="EMBL" id="GL737445">
    <property type="protein sequence ID" value="EFX59963.1"/>
    <property type="molecule type" value="Genomic_DNA"/>
</dbReference>
<dbReference type="OrthoDB" id="10268034at2759"/>
<dbReference type="Pfam" id="PF13167">
    <property type="entry name" value="GTP-bdg_N"/>
    <property type="match status" value="1"/>
</dbReference>
<dbReference type="KEGG" id="dpx:DAPPUDRAFT_346145"/>
<organism evidence="3 4">
    <name type="scientific">Daphnia pulex</name>
    <name type="common">Water flea</name>
    <dbReference type="NCBI Taxonomy" id="6669"/>
    <lineage>
        <taxon>Eukaryota</taxon>
        <taxon>Metazoa</taxon>
        <taxon>Ecdysozoa</taxon>
        <taxon>Arthropoda</taxon>
        <taxon>Crustacea</taxon>
        <taxon>Branchiopoda</taxon>
        <taxon>Diplostraca</taxon>
        <taxon>Cladocera</taxon>
        <taxon>Anomopoda</taxon>
        <taxon>Daphniidae</taxon>
        <taxon>Daphnia</taxon>
    </lineage>
</organism>
<dbReference type="AlphaFoldDB" id="E9I7R8"/>
<evidence type="ECO:0000313" key="4">
    <source>
        <dbReference type="Proteomes" id="UP000000305"/>
    </source>
</evidence>
<reference evidence="3 4" key="1">
    <citation type="journal article" date="2011" name="Science">
        <title>The ecoresponsive genome of Daphnia pulex.</title>
        <authorList>
            <person name="Colbourne J.K."/>
            <person name="Pfrender M.E."/>
            <person name="Gilbert D."/>
            <person name="Thomas W.K."/>
            <person name="Tucker A."/>
            <person name="Oakley T.H."/>
            <person name="Tokishita S."/>
            <person name="Aerts A."/>
            <person name="Arnold G.J."/>
            <person name="Basu M.K."/>
            <person name="Bauer D.J."/>
            <person name="Caceres C.E."/>
            <person name="Carmel L."/>
            <person name="Casola C."/>
            <person name="Choi J.H."/>
            <person name="Detter J.C."/>
            <person name="Dong Q."/>
            <person name="Dusheyko S."/>
            <person name="Eads B.D."/>
            <person name="Frohlich T."/>
            <person name="Geiler-Samerotte K.A."/>
            <person name="Gerlach D."/>
            <person name="Hatcher P."/>
            <person name="Jogdeo S."/>
            <person name="Krijgsveld J."/>
            <person name="Kriventseva E.V."/>
            <person name="Kultz D."/>
            <person name="Laforsch C."/>
            <person name="Lindquist E."/>
            <person name="Lopez J."/>
            <person name="Manak J.R."/>
            <person name="Muller J."/>
            <person name="Pangilinan J."/>
            <person name="Patwardhan R.P."/>
            <person name="Pitluck S."/>
            <person name="Pritham E.J."/>
            <person name="Rechtsteiner A."/>
            <person name="Rho M."/>
            <person name="Rogozin I.B."/>
            <person name="Sakarya O."/>
            <person name="Salamov A."/>
            <person name="Schaack S."/>
            <person name="Shapiro H."/>
            <person name="Shiga Y."/>
            <person name="Skalitzky C."/>
            <person name="Smith Z."/>
            <person name="Souvorov A."/>
            <person name="Sung W."/>
            <person name="Tang Z."/>
            <person name="Tsuchiya D."/>
            <person name="Tu H."/>
            <person name="Vos H."/>
            <person name="Wang M."/>
            <person name="Wolf Y.I."/>
            <person name="Yamagata H."/>
            <person name="Yamada T."/>
            <person name="Ye Y."/>
            <person name="Shaw J.R."/>
            <person name="Andrews J."/>
            <person name="Crease T.J."/>
            <person name="Tang H."/>
            <person name="Lucas S.M."/>
            <person name="Robertson H.M."/>
            <person name="Bork P."/>
            <person name="Koonin E.V."/>
            <person name="Zdobnov E.M."/>
            <person name="Grigoriev I.V."/>
            <person name="Lynch M."/>
            <person name="Boore J.L."/>
        </authorList>
    </citation>
    <scope>NUCLEOTIDE SEQUENCE [LARGE SCALE GENOMIC DNA]</scope>
</reference>
<gene>
    <name evidence="3" type="ORF">DAPPUDRAFT_346145</name>
</gene>
<feature type="domain" description="GTPase HflX N-terminal" evidence="2">
    <location>
        <begin position="30"/>
        <end position="75"/>
    </location>
</feature>
<feature type="region of interest" description="Disordered" evidence="1">
    <location>
        <begin position="83"/>
        <end position="106"/>
    </location>
</feature>
<evidence type="ECO:0000313" key="3">
    <source>
        <dbReference type="EMBL" id="EFX59963.1"/>
    </source>
</evidence>
<dbReference type="Gene3D" id="3.40.50.11060">
    <property type="entry name" value="GTPase HflX, N-terminal domain"/>
    <property type="match status" value="1"/>
</dbReference>
<dbReference type="InterPro" id="IPR042108">
    <property type="entry name" value="GTPase_HflX_N_sf"/>
</dbReference>
<evidence type="ECO:0000256" key="1">
    <source>
        <dbReference type="SAM" id="MobiDB-lite"/>
    </source>
</evidence>